<keyword evidence="8" id="KW-0408">Iron</keyword>
<evidence type="ECO:0000256" key="10">
    <source>
        <dbReference type="ARBA" id="ARBA00023239"/>
    </source>
</evidence>
<dbReference type="Pfam" id="PF03786">
    <property type="entry name" value="UxuA"/>
    <property type="match status" value="2"/>
</dbReference>
<evidence type="ECO:0000256" key="8">
    <source>
        <dbReference type="ARBA" id="ARBA00023004"/>
    </source>
</evidence>
<evidence type="ECO:0000256" key="6">
    <source>
        <dbReference type="ARBA" id="ARBA00007389"/>
    </source>
</evidence>
<comment type="pathway">
    <text evidence="5">Carbohydrate metabolism; pentose and glucuronate interconversion.</text>
</comment>
<evidence type="ECO:0000256" key="7">
    <source>
        <dbReference type="ARBA" id="ARBA00012927"/>
    </source>
</evidence>
<dbReference type="Proteomes" id="UP001449657">
    <property type="component" value="Chromosome"/>
</dbReference>
<comment type="function">
    <text evidence="4">Catalyzes the dehydration of D-mannonate.</text>
</comment>
<comment type="cofactor">
    <cofactor evidence="3">
        <name>Fe(2+)</name>
        <dbReference type="ChEBI" id="CHEBI:29033"/>
    </cofactor>
</comment>
<dbReference type="InterPro" id="IPR004628">
    <property type="entry name" value="Man_deHydtase"/>
</dbReference>
<sequence>MKIAEVLSQYPDRLWRLAKQAGVTHAVARLPVQADGTPSYEYMDLLHMKQRFDDFGFKLEVIEPGLDAQMHRMKLGIDGRDEDIALCQQLIRNMGALDIPVFCYNFMAGFNWLRTSVSTPTRGGALVTSYNHALMKDAPLTPAGIVPEERLWDNLQYFLERVIPVAEAANVKLALHPDDPPVSPIQGISRIITSPAALKRAINLVPSANSGVTLCQGSLAAAGADIPHEILELGKAGKIFFVHFRDIRGQAHAFSETFHDDGQTDMYAAVKAYTAVAFDGPVRIDHVPTMEGENNREPGYGEVGRLFALGYLKGLLEAAEYEKGSCM</sequence>
<dbReference type="PANTHER" id="PTHR30387">
    <property type="entry name" value="MANNONATE DEHYDRATASE"/>
    <property type="match status" value="1"/>
</dbReference>
<keyword evidence="10 11" id="KW-0456">Lyase</keyword>
<evidence type="ECO:0000256" key="9">
    <source>
        <dbReference type="ARBA" id="ARBA00023211"/>
    </source>
</evidence>
<dbReference type="SUPFAM" id="SSF51658">
    <property type="entry name" value="Xylose isomerase-like"/>
    <property type="match status" value="1"/>
</dbReference>
<evidence type="ECO:0000313" key="12">
    <source>
        <dbReference type="Proteomes" id="UP001449657"/>
    </source>
</evidence>
<name>A0ABZ2Z027_9BACT</name>
<comment type="similarity">
    <text evidence="6">Belongs to the mannonate dehydratase family.</text>
</comment>
<dbReference type="InterPro" id="IPR036237">
    <property type="entry name" value="Xyl_isomerase-like_sf"/>
</dbReference>
<dbReference type="GO" id="GO:0008927">
    <property type="term" value="F:mannonate dehydratase activity"/>
    <property type="evidence" value="ECO:0007669"/>
    <property type="project" value="UniProtKB-EC"/>
</dbReference>
<evidence type="ECO:0000256" key="4">
    <source>
        <dbReference type="ARBA" id="ARBA00002713"/>
    </source>
</evidence>
<evidence type="ECO:0000256" key="5">
    <source>
        <dbReference type="ARBA" id="ARBA00004892"/>
    </source>
</evidence>
<keyword evidence="9" id="KW-0464">Manganese</keyword>
<evidence type="ECO:0000256" key="2">
    <source>
        <dbReference type="ARBA" id="ARBA00001936"/>
    </source>
</evidence>
<dbReference type="Gene3D" id="3.20.20.150">
    <property type="entry name" value="Divalent-metal-dependent TIM barrel enzymes"/>
    <property type="match status" value="1"/>
</dbReference>
<comment type="cofactor">
    <cofactor evidence="2">
        <name>Mn(2+)</name>
        <dbReference type="ChEBI" id="CHEBI:29035"/>
    </cofactor>
</comment>
<dbReference type="PANTHER" id="PTHR30387:SF2">
    <property type="entry name" value="MANNONATE DEHYDRATASE"/>
    <property type="match status" value="1"/>
</dbReference>
<accession>A0ABZ2Z027</accession>
<comment type="catalytic activity">
    <reaction evidence="1">
        <text>D-mannonate = 2-dehydro-3-deoxy-D-gluconate + H2O</text>
        <dbReference type="Rhea" id="RHEA:20097"/>
        <dbReference type="ChEBI" id="CHEBI:15377"/>
        <dbReference type="ChEBI" id="CHEBI:17767"/>
        <dbReference type="ChEBI" id="CHEBI:57990"/>
        <dbReference type="EC" id="4.2.1.8"/>
    </reaction>
</comment>
<dbReference type="EC" id="4.2.1.8" evidence="7"/>
<evidence type="ECO:0000256" key="1">
    <source>
        <dbReference type="ARBA" id="ARBA00001794"/>
    </source>
</evidence>
<dbReference type="PIRSF" id="PIRSF016049">
    <property type="entry name" value="Man_dehyd"/>
    <property type="match status" value="1"/>
</dbReference>
<dbReference type="RefSeq" id="WP_341840376.1">
    <property type="nucleotide sequence ID" value="NZ_CP149792.1"/>
</dbReference>
<reference evidence="11 12" key="1">
    <citation type="submission" date="2024-03" db="EMBL/GenBank/DDBJ databases">
        <title>Chitinophaga caseinilytica sp. nov., a casein hydrolysing bacterium isolated from forest soil.</title>
        <authorList>
            <person name="Lee D.S."/>
            <person name="Han D.M."/>
            <person name="Baek J.H."/>
            <person name="Choi D.G."/>
            <person name="Jeon J.H."/>
            <person name="Jeon C.O."/>
        </authorList>
    </citation>
    <scope>NUCLEOTIDE SEQUENCE [LARGE SCALE GENOMIC DNA]</scope>
    <source>
        <strain evidence="11 12">KACC 19118</strain>
    </source>
</reference>
<evidence type="ECO:0000313" key="11">
    <source>
        <dbReference type="EMBL" id="WZN45624.1"/>
    </source>
</evidence>
<proteinExistence type="inferred from homology"/>
<protein>
    <recommendedName>
        <fullName evidence="7">mannonate dehydratase</fullName>
        <ecNumber evidence="7">4.2.1.8</ecNumber>
    </recommendedName>
</protein>
<evidence type="ECO:0000256" key="3">
    <source>
        <dbReference type="ARBA" id="ARBA00001954"/>
    </source>
</evidence>
<dbReference type="EMBL" id="CP150096">
    <property type="protein sequence ID" value="WZN45624.1"/>
    <property type="molecule type" value="Genomic_DNA"/>
</dbReference>
<gene>
    <name evidence="11" type="ORF">WJU22_22245</name>
</gene>
<organism evidence="11 12">
    <name type="scientific">Chitinophaga caseinilytica</name>
    <dbReference type="NCBI Taxonomy" id="2267521"/>
    <lineage>
        <taxon>Bacteria</taxon>
        <taxon>Pseudomonadati</taxon>
        <taxon>Bacteroidota</taxon>
        <taxon>Chitinophagia</taxon>
        <taxon>Chitinophagales</taxon>
        <taxon>Chitinophagaceae</taxon>
        <taxon>Chitinophaga</taxon>
    </lineage>
</organism>
<keyword evidence="12" id="KW-1185">Reference proteome</keyword>